<dbReference type="Proteomes" id="UP000287651">
    <property type="component" value="Unassembled WGS sequence"/>
</dbReference>
<feature type="compositionally biased region" description="Polar residues" evidence="1">
    <location>
        <begin position="1"/>
        <end position="11"/>
    </location>
</feature>
<evidence type="ECO:0000313" key="3">
    <source>
        <dbReference type="Proteomes" id="UP000287651"/>
    </source>
</evidence>
<name>A0A426YKM3_ENSVE</name>
<sequence length="189" mass="20936">MTRNCRCKNTISNNHGSPNQSQNQQQPLQHLVLLEQPLHRGCSRDTGRRQSGPSAVHLFIRGELLIGQLPVGEESDAGVAAEKGVERKRAALAIVVGSEHDEDVLEEGDEREGPEDEGEHAVDLLIRLRVLYVLREGVLVDVQRRRAQVAIHDSKALVGVVGIVKEMAREVKSGWEKRVNKKPQKGRGI</sequence>
<feature type="compositionally biased region" description="Low complexity" evidence="1">
    <location>
        <begin position="12"/>
        <end position="26"/>
    </location>
</feature>
<dbReference type="EMBL" id="AMZH03011747">
    <property type="protein sequence ID" value="RRT52292.1"/>
    <property type="molecule type" value="Genomic_DNA"/>
</dbReference>
<protein>
    <submittedName>
        <fullName evidence="2">Uncharacterized protein</fullName>
    </submittedName>
</protein>
<feature type="region of interest" description="Disordered" evidence="1">
    <location>
        <begin position="1"/>
        <end position="26"/>
    </location>
</feature>
<comment type="caution">
    <text evidence="2">The sequence shown here is derived from an EMBL/GenBank/DDBJ whole genome shotgun (WGS) entry which is preliminary data.</text>
</comment>
<proteinExistence type="predicted"/>
<evidence type="ECO:0000256" key="1">
    <source>
        <dbReference type="SAM" id="MobiDB-lite"/>
    </source>
</evidence>
<evidence type="ECO:0000313" key="2">
    <source>
        <dbReference type="EMBL" id="RRT52292.1"/>
    </source>
</evidence>
<reference evidence="2 3" key="1">
    <citation type="journal article" date="2014" name="Agronomy (Basel)">
        <title>A Draft Genome Sequence for Ensete ventricosum, the Drought-Tolerant Tree Against Hunger.</title>
        <authorList>
            <person name="Harrison J."/>
            <person name="Moore K.A."/>
            <person name="Paszkiewicz K."/>
            <person name="Jones T."/>
            <person name="Grant M."/>
            <person name="Ambacheew D."/>
            <person name="Muzemil S."/>
            <person name="Studholme D.J."/>
        </authorList>
    </citation>
    <scope>NUCLEOTIDE SEQUENCE [LARGE SCALE GENOMIC DNA]</scope>
</reference>
<accession>A0A426YKM3</accession>
<gene>
    <name evidence="2" type="ORF">B296_00031968</name>
</gene>
<organism evidence="2 3">
    <name type="scientific">Ensete ventricosum</name>
    <name type="common">Abyssinian banana</name>
    <name type="synonym">Musa ensete</name>
    <dbReference type="NCBI Taxonomy" id="4639"/>
    <lineage>
        <taxon>Eukaryota</taxon>
        <taxon>Viridiplantae</taxon>
        <taxon>Streptophyta</taxon>
        <taxon>Embryophyta</taxon>
        <taxon>Tracheophyta</taxon>
        <taxon>Spermatophyta</taxon>
        <taxon>Magnoliopsida</taxon>
        <taxon>Liliopsida</taxon>
        <taxon>Zingiberales</taxon>
        <taxon>Musaceae</taxon>
        <taxon>Ensete</taxon>
    </lineage>
</organism>
<dbReference type="AlphaFoldDB" id="A0A426YKM3"/>